<gene>
    <name evidence="7" type="primary">yfkH</name>
    <name evidence="7" type="ORF">JCM31826_04020</name>
</gene>
<feature type="transmembrane region" description="Helical" evidence="6">
    <location>
        <begin position="139"/>
        <end position="161"/>
    </location>
</feature>
<keyword evidence="3 6" id="KW-0812">Transmembrane</keyword>
<comment type="caution">
    <text evidence="7">The sequence shown here is derived from an EMBL/GenBank/DDBJ whole genome shotgun (WGS) entry which is preliminary data.</text>
</comment>
<proteinExistence type="predicted"/>
<evidence type="ECO:0000313" key="7">
    <source>
        <dbReference type="EMBL" id="GCD76920.1"/>
    </source>
</evidence>
<feature type="transmembrane region" description="Helical" evidence="6">
    <location>
        <begin position="185"/>
        <end position="205"/>
    </location>
</feature>
<feature type="transmembrane region" description="Helical" evidence="6">
    <location>
        <begin position="250"/>
        <end position="274"/>
    </location>
</feature>
<dbReference type="OrthoDB" id="977385at2"/>
<dbReference type="Proteomes" id="UP000286715">
    <property type="component" value="Unassembled WGS sequence"/>
</dbReference>
<dbReference type="RefSeq" id="WP_160160490.1">
    <property type="nucleotide sequence ID" value="NZ_BHZE01000003.1"/>
</dbReference>
<dbReference type="EMBL" id="BHZE01000003">
    <property type="protein sequence ID" value="GCD76920.1"/>
    <property type="molecule type" value="Genomic_DNA"/>
</dbReference>
<dbReference type="Pfam" id="PF03631">
    <property type="entry name" value="Virul_fac_BrkB"/>
    <property type="match status" value="1"/>
</dbReference>
<dbReference type="AlphaFoldDB" id="A0A401XIT2"/>
<evidence type="ECO:0000256" key="1">
    <source>
        <dbReference type="ARBA" id="ARBA00004651"/>
    </source>
</evidence>
<sequence length="294" mass="33325">MRFIKIPFFQGQSLYDVLRFFYIGIIEGNVTSRAASVSFSFFLALFPGIIFLFTLIPYIPIDGFQQVLFELLHEIMPPNTFEAAESTIDDIINNKRGDLLSFGFIAALIFATNGTNALISNFNATVHQFKTRSFWRQELVAILLTLLLSVLFIIGIALIIFTEGFTDWLIEIKVIPSELKSFLRIGRYASLVAVIFFSISLLYYFGPADRRLFKFLSPGSILATVLILIGSEIFSYYINNFNQYNRLYGSIGTLLIILLWIYVNSLILIIGFEFNAGIAAAKRNEIKHILGDKV</sequence>
<organism evidence="7 8">
    <name type="scientific">Thermaurantimonas aggregans</name>
    <dbReference type="NCBI Taxonomy" id="2173829"/>
    <lineage>
        <taxon>Bacteria</taxon>
        <taxon>Pseudomonadati</taxon>
        <taxon>Bacteroidota</taxon>
        <taxon>Flavobacteriia</taxon>
        <taxon>Flavobacteriales</taxon>
        <taxon>Schleiferiaceae</taxon>
        <taxon>Thermaurantimonas</taxon>
    </lineage>
</organism>
<dbReference type="PANTHER" id="PTHR30213:SF0">
    <property type="entry name" value="UPF0761 MEMBRANE PROTEIN YIHY"/>
    <property type="match status" value="1"/>
</dbReference>
<evidence type="ECO:0000256" key="2">
    <source>
        <dbReference type="ARBA" id="ARBA00022475"/>
    </source>
</evidence>
<feature type="transmembrane region" description="Helical" evidence="6">
    <location>
        <begin position="212"/>
        <end position="238"/>
    </location>
</feature>
<feature type="transmembrane region" description="Helical" evidence="6">
    <location>
        <begin position="99"/>
        <end position="119"/>
    </location>
</feature>
<evidence type="ECO:0000313" key="8">
    <source>
        <dbReference type="Proteomes" id="UP000286715"/>
    </source>
</evidence>
<comment type="subcellular location">
    <subcellularLocation>
        <location evidence="1">Cell membrane</location>
        <topology evidence="1">Multi-pass membrane protein</topology>
    </subcellularLocation>
</comment>
<keyword evidence="4 6" id="KW-1133">Transmembrane helix</keyword>
<evidence type="ECO:0000256" key="4">
    <source>
        <dbReference type="ARBA" id="ARBA00022989"/>
    </source>
</evidence>
<evidence type="ECO:0000256" key="6">
    <source>
        <dbReference type="SAM" id="Phobius"/>
    </source>
</evidence>
<name>A0A401XIT2_9FLAO</name>
<dbReference type="PANTHER" id="PTHR30213">
    <property type="entry name" value="INNER MEMBRANE PROTEIN YHJD"/>
    <property type="match status" value="1"/>
</dbReference>
<dbReference type="NCBIfam" id="TIGR00765">
    <property type="entry name" value="yihY_not_rbn"/>
    <property type="match status" value="1"/>
</dbReference>
<accession>A0A401XIT2</accession>
<reference evidence="7 8" key="1">
    <citation type="submission" date="2018-11" db="EMBL/GenBank/DDBJ databases">
        <title>Schleiferia aggregans sp. nov., a moderately thermophilic heterotrophic bacterium isolated from microbial mats at a terrestrial hot spring.</title>
        <authorList>
            <person name="Iino T."/>
            <person name="Ohkuma M."/>
            <person name="Haruta S."/>
        </authorList>
    </citation>
    <scope>NUCLEOTIDE SEQUENCE [LARGE SCALE GENOMIC DNA]</scope>
    <source>
        <strain evidence="7 8">LA</strain>
    </source>
</reference>
<keyword evidence="8" id="KW-1185">Reference proteome</keyword>
<feature type="transmembrane region" description="Helical" evidence="6">
    <location>
        <begin position="41"/>
        <end position="61"/>
    </location>
</feature>
<evidence type="ECO:0000256" key="5">
    <source>
        <dbReference type="ARBA" id="ARBA00023136"/>
    </source>
</evidence>
<evidence type="ECO:0000256" key="3">
    <source>
        <dbReference type="ARBA" id="ARBA00022692"/>
    </source>
</evidence>
<dbReference type="PIRSF" id="PIRSF035875">
    <property type="entry name" value="RNase_BN"/>
    <property type="match status" value="1"/>
</dbReference>
<dbReference type="GO" id="GO:0005886">
    <property type="term" value="C:plasma membrane"/>
    <property type="evidence" value="ECO:0007669"/>
    <property type="project" value="UniProtKB-SubCell"/>
</dbReference>
<keyword evidence="2" id="KW-1003">Cell membrane</keyword>
<dbReference type="InterPro" id="IPR017039">
    <property type="entry name" value="Virul_fac_BrkB"/>
</dbReference>
<protein>
    <submittedName>
        <fullName evidence="7">Uncharacterized protein</fullName>
    </submittedName>
</protein>
<keyword evidence="5 6" id="KW-0472">Membrane</keyword>